<dbReference type="Gene3D" id="3.90.220.20">
    <property type="entry name" value="DNA methylase specificity domains"/>
    <property type="match status" value="3"/>
</dbReference>
<keyword evidence="5" id="KW-0255">Endonuclease</keyword>
<dbReference type="EMBL" id="QSVQ01000002">
    <property type="protein sequence ID" value="RGO54075.1"/>
    <property type="molecule type" value="Genomic_DNA"/>
</dbReference>
<comment type="similarity">
    <text evidence="1">Belongs to the type-I restriction system S methylase family.</text>
</comment>
<evidence type="ECO:0000256" key="3">
    <source>
        <dbReference type="ARBA" id="ARBA00023125"/>
    </source>
</evidence>
<gene>
    <name evidence="5" type="ORF">DXB12_02960</name>
</gene>
<dbReference type="Pfam" id="PF01420">
    <property type="entry name" value="Methylase_S"/>
    <property type="match status" value="1"/>
</dbReference>
<evidence type="ECO:0000259" key="4">
    <source>
        <dbReference type="Pfam" id="PF01420"/>
    </source>
</evidence>
<dbReference type="Proteomes" id="UP000261055">
    <property type="component" value="Unassembled WGS sequence"/>
</dbReference>
<dbReference type="PANTHER" id="PTHR30408">
    <property type="entry name" value="TYPE-1 RESTRICTION ENZYME ECOKI SPECIFICITY PROTEIN"/>
    <property type="match status" value="1"/>
</dbReference>
<evidence type="ECO:0000313" key="6">
    <source>
        <dbReference type="Proteomes" id="UP000261055"/>
    </source>
</evidence>
<sequence length="398" mass="45784">MENVSSSNGLEKYPKLRFPGFDEPYRVVTLGEISSMIKRSDPQSNAPVMMLSAGNGFIMQSDKYSRDNAGQSLKKYILLKKGELAYNHGASKAKQFGCCYELQEEEARIPYVYHCFKVCDTEYTPYVALELNNPKMDKQLKRLVSSSVRMDGLLNISYEEYMSVQVYLPAYSEQKRIADFIEKLDERIAKQEQLIEALKKYKRGLLSHLFSEKSTQRCTTKRYYFSEIAQRRSEKYDPSSGIEYPCVELENIEQESGKILATVPSIKQGSIKNIARPGDTLFGKLRPYLRKYAFAEQMMVCSSEIWTLIPSDVVLPKFLFYLTQTEQFLQVANISSGTKMPRAEWSNIEKAEFFIPDFSVQHKAVSLLERVDKKITYTDSVLIYLKGLKTGLMQKLFI</sequence>
<feature type="domain" description="Type I restriction modification DNA specificity" evidence="4">
    <location>
        <begin position="267"/>
        <end position="376"/>
    </location>
</feature>
<dbReference type="GO" id="GO:0004519">
    <property type="term" value="F:endonuclease activity"/>
    <property type="evidence" value="ECO:0007669"/>
    <property type="project" value="UniProtKB-KW"/>
</dbReference>
<dbReference type="InterPro" id="IPR052021">
    <property type="entry name" value="Type-I_RS_S_subunit"/>
</dbReference>
<organism evidence="5 6">
    <name type="scientific">Dorea formicigenerans</name>
    <dbReference type="NCBI Taxonomy" id="39486"/>
    <lineage>
        <taxon>Bacteria</taxon>
        <taxon>Bacillati</taxon>
        <taxon>Bacillota</taxon>
        <taxon>Clostridia</taxon>
        <taxon>Lachnospirales</taxon>
        <taxon>Lachnospiraceae</taxon>
        <taxon>Dorea</taxon>
    </lineage>
</organism>
<comment type="caution">
    <text evidence="5">The sequence shown here is derived from an EMBL/GenBank/DDBJ whole genome shotgun (WGS) entry which is preliminary data.</text>
</comment>
<dbReference type="InterPro" id="IPR000055">
    <property type="entry name" value="Restrct_endonuc_typeI_TRD"/>
</dbReference>
<dbReference type="CDD" id="cd16961">
    <property type="entry name" value="RMtype1_S_TRD-CR_like"/>
    <property type="match status" value="1"/>
</dbReference>
<proteinExistence type="inferred from homology"/>
<name>A0A3E5GVW1_9FIRM</name>
<protein>
    <submittedName>
        <fullName evidence="5">Restriction endonuclease subunit S</fullName>
    </submittedName>
</protein>
<dbReference type="RefSeq" id="WP_117612900.1">
    <property type="nucleotide sequence ID" value="NZ_QSVQ01000002.1"/>
</dbReference>
<dbReference type="InterPro" id="IPR044946">
    <property type="entry name" value="Restrct_endonuc_typeI_TRD_sf"/>
</dbReference>
<evidence type="ECO:0000256" key="2">
    <source>
        <dbReference type="ARBA" id="ARBA00022747"/>
    </source>
</evidence>
<keyword evidence="5" id="KW-0378">Hydrolase</keyword>
<keyword evidence="3" id="KW-0238">DNA-binding</keyword>
<dbReference type="SUPFAM" id="SSF116734">
    <property type="entry name" value="DNA methylase specificity domain"/>
    <property type="match status" value="2"/>
</dbReference>
<dbReference type="AlphaFoldDB" id="A0A3E5GVW1"/>
<dbReference type="PANTHER" id="PTHR30408:SF12">
    <property type="entry name" value="TYPE I RESTRICTION ENZYME MJAVIII SPECIFICITY SUBUNIT"/>
    <property type="match status" value="1"/>
</dbReference>
<evidence type="ECO:0000313" key="5">
    <source>
        <dbReference type="EMBL" id="RGO54075.1"/>
    </source>
</evidence>
<accession>A0A3E5GVW1</accession>
<keyword evidence="6" id="KW-1185">Reference proteome</keyword>
<dbReference type="GO" id="GO:0009307">
    <property type="term" value="P:DNA restriction-modification system"/>
    <property type="evidence" value="ECO:0007669"/>
    <property type="project" value="UniProtKB-KW"/>
</dbReference>
<reference evidence="5 6" key="1">
    <citation type="submission" date="2018-08" db="EMBL/GenBank/DDBJ databases">
        <title>A genome reference for cultivated species of the human gut microbiota.</title>
        <authorList>
            <person name="Zou Y."/>
            <person name="Xue W."/>
            <person name="Luo G."/>
        </authorList>
    </citation>
    <scope>NUCLEOTIDE SEQUENCE [LARGE SCALE GENOMIC DNA]</scope>
    <source>
        <strain evidence="5 6">OM02-12</strain>
    </source>
</reference>
<evidence type="ECO:0000256" key="1">
    <source>
        <dbReference type="ARBA" id="ARBA00010923"/>
    </source>
</evidence>
<dbReference type="GO" id="GO:0003677">
    <property type="term" value="F:DNA binding"/>
    <property type="evidence" value="ECO:0007669"/>
    <property type="project" value="UniProtKB-KW"/>
</dbReference>
<keyword evidence="5" id="KW-0540">Nuclease</keyword>
<keyword evidence="2" id="KW-0680">Restriction system</keyword>